<dbReference type="Gene3D" id="3.90.550.10">
    <property type="entry name" value="Spore Coat Polysaccharide Biosynthesis Protein SpsA, Chain A"/>
    <property type="match status" value="1"/>
</dbReference>
<name>A0ABR8P8V7_9LACO</name>
<keyword evidence="3" id="KW-0479">Metal-binding</keyword>
<dbReference type="PANTHER" id="PTHR13778:SF47">
    <property type="entry name" value="LIPOPOLYSACCHARIDE 1,3-GALACTOSYLTRANSFERASE"/>
    <property type="match status" value="1"/>
</dbReference>
<keyword evidence="1" id="KW-0328">Glycosyltransferase</keyword>
<keyword evidence="5" id="KW-1185">Reference proteome</keyword>
<dbReference type="SUPFAM" id="SSF53448">
    <property type="entry name" value="Nucleotide-diphospho-sugar transferases"/>
    <property type="match status" value="1"/>
</dbReference>
<sequence>MEDKNVIAMAADVNYLRPLETAIKSIIYNNSGVKIYIINADIPQEWFSHIRRILSLVGSTIIDKKINANMFDDLAAPYDYLSYMTYARLLIPQLIPEDKVLYLDSDIVVDGSLEKLFGTALNDYFIAAVPDPISGFNAGVMLINNKLFGQHLNKVKELFQVSHNSENTQADQTALNLVFGSKYKRLDDMYNYMIGAEQYLTYNKDLPQAYLKRLKNTINPVIIHYAGGDKPWGTTSGGLMRDLWWQYNNLSFEDTILHRALTPVRKQTKGEFFTFTPTDNLLNLELLIRHLPKFTFNIAAWVDMSPKLNSFLEYPNVRLFPRVSGSKVQQLVQNSNVYLDINDVKDDGILNEVNKHKKPMFSFTSVSCTDKYNNYHIFADNDIKGMVEALKNMIVI</sequence>
<organism evidence="4 5">
    <name type="scientific">Limosilactobacillus walteri</name>
    <dbReference type="NCBI Taxonomy" id="2268022"/>
    <lineage>
        <taxon>Bacteria</taxon>
        <taxon>Bacillati</taxon>
        <taxon>Bacillota</taxon>
        <taxon>Bacilli</taxon>
        <taxon>Lactobacillales</taxon>
        <taxon>Lactobacillaceae</taxon>
        <taxon>Limosilactobacillus</taxon>
    </lineage>
</organism>
<comment type="caution">
    <text evidence="4">The sequence shown here is derived from an EMBL/GenBank/DDBJ whole genome shotgun (WGS) entry which is preliminary data.</text>
</comment>
<evidence type="ECO:0000313" key="4">
    <source>
        <dbReference type="EMBL" id="MBD5807140.1"/>
    </source>
</evidence>
<dbReference type="PANTHER" id="PTHR13778">
    <property type="entry name" value="GLYCOSYLTRANSFERASE 8 DOMAIN-CONTAINING PROTEIN"/>
    <property type="match status" value="1"/>
</dbReference>
<evidence type="ECO:0000313" key="5">
    <source>
        <dbReference type="Proteomes" id="UP000704341"/>
    </source>
</evidence>
<protein>
    <submittedName>
        <fullName evidence="4">Bacteriochlorophyll 4-vinyl reductase</fullName>
    </submittedName>
</protein>
<dbReference type="Proteomes" id="UP000704341">
    <property type="component" value="Unassembled WGS sequence"/>
</dbReference>
<evidence type="ECO:0000256" key="2">
    <source>
        <dbReference type="ARBA" id="ARBA00022679"/>
    </source>
</evidence>
<dbReference type="Pfam" id="PF01501">
    <property type="entry name" value="Glyco_transf_8"/>
    <property type="match status" value="1"/>
</dbReference>
<accession>A0ABR8P8V7</accession>
<dbReference type="EMBL" id="QORN01000036">
    <property type="protein sequence ID" value="MBD5807140.1"/>
    <property type="molecule type" value="Genomic_DNA"/>
</dbReference>
<evidence type="ECO:0000256" key="3">
    <source>
        <dbReference type="ARBA" id="ARBA00022723"/>
    </source>
</evidence>
<dbReference type="InterPro" id="IPR029044">
    <property type="entry name" value="Nucleotide-diphossugar_trans"/>
</dbReference>
<proteinExistence type="predicted"/>
<evidence type="ECO:0000256" key="1">
    <source>
        <dbReference type="ARBA" id="ARBA00022676"/>
    </source>
</evidence>
<reference evidence="4 5" key="1">
    <citation type="submission" date="2018-07" db="EMBL/GenBank/DDBJ databases">
        <title>Phylogenomic Insights into understanding Host Adaptation of Lactobacillus reuteri by a novel species, Lactobacillus spp. M31.</title>
        <authorList>
            <person name="Sharma S."/>
            <person name="Patil P."/>
            <person name="Korpole S."/>
            <person name="Patil P.B."/>
        </authorList>
    </citation>
    <scope>NUCLEOTIDE SEQUENCE [LARGE SCALE GENOMIC DNA]</scope>
    <source>
        <strain evidence="4 5">M31</strain>
    </source>
</reference>
<dbReference type="InterPro" id="IPR050748">
    <property type="entry name" value="Glycosyltrans_8_dom-fam"/>
</dbReference>
<dbReference type="InterPro" id="IPR002495">
    <property type="entry name" value="Glyco_trans_8"/>
</dbReference>
<gene>
    <name evidence="4" type="ORF">DTK66_08535</name>
</gene>
<keyword evidence="2" id="KW-0808">Transferase</keyword>
<dbReference type="RefSeq" id="WP_191668400.1">
    <property type="nucleotide sequence ID" value="NZ_QORN01000036.1"/>
</dbReference>
<dbReference type="CDD" id="cd04194">
    <property type="entry name" value="GT8_A4GalT_like"/>
    <property type="match status" value="1"/>
</dbReference>